<keyword evidence="1" id="KW-1133">Transmembrane helix</keyword>
<dbReference type="AlphaFoldDB" id="A0A2P7QFP8"/>
<name>A0A2P7QFP8_9SPHN</name>
<feature type="transmembrane region" description="Helical" evidence="1">
    <location>
        <begin position="79"/>
        <end position="101"/>
    </location>
</feature>
<proteinExistence type="predicted"/>
<feature type="transmembrane region" description="Helical" evidence="1">
    <location>
        <begin position="12"/>
        <end position="34"/>
    </location>
</feature>
<protein>
    <submittedName>
        <fullName evidence="2">Uncharacterized protein</fullName>
    </submittedName>
</protein>
<dbReference type="Proteomes" id="UP000241167">
    <property type="component" value="Unassembled WGS sequence"/>
</dbReference>
<gene>
    <name evidence="2" type="ORF">C7I55_24110</name>
</gene>
<comment type="caution">
    <text evidence="2">The sequence shown here is derived from an EMBL/GenBank/DDBJ whole genome shotgun (WGS) entry which is preliminary data.</text>
</comment>
<dbReference type="RefSeq" id="WP_106515614.1">
    <property type="nucleotide sequence ID" value="NZ_PXYI01000011.1"/>
</dbReference>
<keyword evidence="1" id="KW-0472">Membrane</keyword>
<reference evidence="2 3" key="1">
    <citation type="submission" date="2018-03" db="EMBL/GenBank/DDBJ databases">
        <title>The draft genome of Sphingosinicella sp. GL-C-18.</title>
        <authorList>
            <person name="Liu L."/>
            <person name="Li L."/>
            <person name="Liang L."/>
            <person name="Zhang X."/>
            <person name="Wang T."/>
        </authorList>
    </citation>
    <scope>NUCLEOTIDE SEQUENCE [LARGE SCALE GENOMIC DNA]</scope>
    <source>
        <strain evidence="2 3">GL-C-18</strain>
    </source>
</reference>
<keyword evidence="3" id="KW-1185">Reference proteome</keyword>
<dbReference type="EMBL" id="PXYI01000011">
    <property type="protein sequence ID" value="PSJ36801.1"/>
    <property type="molecule type" value="Genomic_DNA"/>
</dbReference>
<keyword evidence="1" id="KW-0812">Transmembrane</keyword>
<organism evidence="2 3">
    <name type="scientific">Allosphingosinicella deserti</name>
    <dbReference type="NCBI Taxonomy" id="2116704"/>
    <lineage>
        <taxon>Bacteria</taxon>
        <taxon>Pseudomonadati</taxon>
        <taxon>Pseudomonadota</taxon>
        <taxon>Alphaproteobacteria</taxon>
        <taxon>Sphingomonadales</taxon>
        <taxon>Sphingomonadaceae</taxon>
        <taxon>Allosphingosinicella</taxon>
    </lineage>
</organism>
<accession>A0A2P7QFP8</accession>
<evidence type="ECO:0000256" key="1">
    <source>
        <dbReference type="SAM" id="Phobius"/>
    </source>
</evidence>
<evidence type="ECO:0000313" key="3">
    <source>
        <dbReference type="Proteomes" id="UP000241167"/>
    </source>
</evidence>
<sequence>MVIPWVRILAGLLIIVCALAFMHSLLVALLAMLWAFPASPIAGAEMATGVVAILATPLSLALGIGFAWKPLRTGERSHLLKAAAYALFGLLCHISVFFWIGNLPPNPGAFR</sequence>
<feature type="transmembrane region" description="Helical" evidence="1">
    <location>
        <begin position="46"/>
        <end position="67"/>
    </location>
</feature>
<evidence type="ECO:0000313" key="2">
    <source>
        <dbReference type="EMBL" id="PSJ36801.1"/>
    </source>
</evidence>